<protein>
    <submittedName>
        <fullName evidence="1">Uncharacterized protein</fullName>
    </submittedName>
</protein>
<evidence type="ECO:0000313" key="1">
    <source>
        <dbReference type="EMBL" id="SDQ39266.1"/>
    </source>
</evidence>
<name>A0A1H1AJ86_9BURK</name>
<sequence length="54" mass="5651">MAANGADLRGLATRHGRAFPARIPTRILASWRNAGSTALCILAKTVGGGTFRLN</sequence>
<dbReference type="EMBL" id="FNKP01000001">
    <property type="protein sequence ID" value="SDQ39266.1"/>
    <property type="molecule type" value="Genomic_DNA"/>
</dbReference>
<evidence type="ECO:0000313" key="2">
    <source>
        <dbReference type="Proteomes" id="UP000183487"/>
    </source>
</evidence>
<gene>
    <name evidence="1" type="ORF">SAMN05443245_1200</name>
</gene>
<reference evidence="2" key="1">
    <citation type="submission" date="2016-10" db="EMBL/GenBank/DDBJ databases">
        <authorList>
            <person name="Varghese N."/>
        </authorList>
    </citation>
    <scope>NUCLEOTIDE SEQUENCE [LARGE SCALE GENOMIC DNA]</scope>
    <source>
        <strain evidence="2">GAS106B</strain>
    </source>
</reference>
<dbReference type="Proteomes" id="UP000183487">
    <property type="component" value="Unassembled WGS sequence"/>
</dbReference>
<accession>A0A1H1AJ86</accession>
<keyword evidence="2" id="KW-1185">Reference proteome</keyword>
<dbReference type="AlphaFoldDB" id="A0A1H1AJ86"/>
<proteinExistence type="predicted"/>
<organism evidence="1 2">
    <name type="scientific">Paraburkholderia fungorum</name>
    <dbReference type="NCBI Taxonomy" id="134537"/>
    <lineage>
        <taxon>Bacteria</taxon>
        <taxon>Pseudomonadati</taxon>
        <taxon>Pseudomonadota</taxon>
        <taxon>Betaproteobacteria</taxon>
        <taxon>Burkholderiales</taxon>
        <taxon>Burkholderiaceae</taxon>
        <taxon>Paraburkholderia</taxon>
    </lineage>
</organism>